<feature type="transmembrane region" description="Helical" evidence="10">
    <location>
        <begin position="63"/>
        <end position="83"/>
    </location>
</feature>
<dbReference type="InterPro" id="IPR007594">
    <property type="entry name" value="RFT1"/>
</dbReference>
<name>A0AAJ8MGB6_9TREE</name>
<dbReference type="GO" id="GO:0005789">
    <property type="term" value="C:endoplasmic reticulum membrane"/>
    <property type="evidence" value="ECO:0007669"/>
    <property type="project" value="UniProtKB-SubCell"/>
</dbReference>
<dbReference type="EMBL" id="CP144533">
    <property type="protein sequence ID" value="WWC61191.1"/>
    <property type="molecule type" value="Genomic_DNA"/>
</dbReference>
<comment type="subcellular location">
    <subcellularLocation>
        <location evidence="1 10">Endoplasmic reticulum membrane</location>
        <topology evidence="1 10">Multi-pass membrane protein</topology>
    </subcellularLocation>
</comment>
<feature type="transmembrane region" description="Helical" evidence="10">
    <location>
        <begin position="492"/>
        <end position="510"/>
    </location>
</feature>
<accession>A0AAJ8MGB6</accession>
<feature type="transmembrane region" description="Helical" evidence="10">
    <location>
        <begin position="360"/>
        <end position="381"/>
    </location>
</feature>
<keyword evidence="7 10" id="KW-0472">Membrane</keyword>
<feature type="region of interest" description="Disordered" evidence="11">
    <location>
        <begin position="1"/>
        <end position="29"/>
    </location>
</feature>
<feature type="transmembrane region" description="Helical" evidence="10">
    <location>
        <begin position="139"/>
        <end position="157"/>
    </location>
</feature>
<feature type="region of interest" description="Disordered" evidence="11">
    <location>
        <begin position="97"/>
        <end position="121"/>
    </location>
</feature>
<reference evidence="12" key="2">
    <citation type="submission" date="2024-02" db="EMBL/GenBank/DDBJ databases">
        <title>Comparative genomics of Cryptococcus and Kwoniella reveals pathogenesis evolution and contrasting modes of karyotype evolution via chromosome fusion or intercentromeric recombination.</title>
        <authorList>
            <person name="Coelho M.A."/>
            <person name="David-Palma M."/>
            <person name="Shea T."/>
            <person name="Bowers K."/>
            <person name="McGinley-Smith S."/>
            <person name="Mohammad A.W."/>
            <person name="Gnirke A."/>
            <person name="Yurkov A.M."/>
            <person name="Nowrousian M."/>
            <person name="Sun S."/>
            <person name="Cuomo C.A."/>
            <person name="Heitman J."/>
        </authorList>
    </citation>
    <scope>NUCLEOTIDE SEQUENCE</scope>
    <source>
        <strain evidence="12">CBS 10117</strain>
    </source>
</reference>
<feature type="transmembrane region" description="Helical" evidence="10">
    <location>
        <begin position="558"/>
        <end position="579"/>
    </location>
</feature>
<protein>
    <recommendedName>
        <fullName evidence="8 10">Man(5)GlcNAc(2)-PP-dolichol translocation protein RFT1</fullName>
    </recommendedName>
</protein>
<dbReference type="PANTHER" id="PTHR13117:SF5">
    <property type="entry name" value="PROTEIN RFT1 HOMOLOG"/>
    <property type="match status" value="1"/>
</dbReference>
<evidence type="ECO:0000256" key="4">
    <source>
        <dbReference type="ARBA" id="ARBA00022692"/>
    </source>
</evidence>
<evidence type="ECO:0000256" key="5">
    <source>
        <dbReference type="ARBA" id="ARBA00022824"/>
    </source>
</evidence>
<evidence type="ECO:0000256" key="2">
    <source>
        <dbReference type="ARBA" id="ARBA00004922"/>
    </source>
</evidence>
<dbReference type="Pfam" id="PF04506">
    <property type="entry name" value="Rft-1"/>
    <property type="match status" value="1"/>
</dbReference>
<evidence type="ECO:0000256" key="7">
    <source>
        <dbReference type="ARBA" id="ARBA00023136"/>
    </source>
</evidence>
<comment type="function">
    <text evidence="9 10">Intramembrane glycolipid transporter that operates in the biosynthetic pathway of dolichol-linked oligosaccharides, the glycan precursors employed in protein asparagine (N)-glycosylation. The sequential addition of sugars to dolichol pyrophosphate produces dolichol-linked oligosaccharides containing fourteen sugars, including two GlcNAcs, nine mannoses and three glucoses. Once assembled, the oligosaccharide is transferred from the lipid to nascent proteins by oligosaccharyltransferases. The assembly of dolichol-linked oligosaccharides begins on the cytosolic side of the endoplasmic reticulum membrane and finishes in its lumen. RFT1 could mediate the translocation of the cytosolically oriented intermediate DolPP-GlcNAc2Man5, produced by ALG11, into the ER lumen where dolichol-linked oligosaccharides assembly continues. However, the intramembrane lipid transporter activity could not be confirmed in vitro.</text>
</comment>
<feature type="transmembrane region" description="Helical" evidence="10">
    <location>
        <begin position="169"/>
        <end position="193"/>
    </location>
</feature>
<feature type="transmembrane region" description="Helical" evidence="10">
    <location>
        <begin position="401"/>
        <end position="419"/>
    </location>
</feature>
<dbReference type="RefSeq" id="XP_018263913.2">
    <property type="nucleotide sequence ID" value="XM_018407105.2"/>
</dbReference>
<dbReference type="PANTHER" id="PTHR13117">
    <property type="entry name" value="ENDOPLASMIC RETICULUM MULTISPAN TRANSMEMBRANE PROTEIN-RELATED"/>
    <property type="match status" value="1"/>
</dbReference>
<comment type="pathway">
    <text evidence="2">Protein modification; protein glycosylation.</text>
</comment>
<sequence>MTSSASLSPSASTRPPAINALEANPQNPSNPLRTARSLVLLQLLSRLLTFSLNQALLRLASPAVFGTAAIQFDLICSSILFLSREGIRNALLRTKSTEKNKSTSPRNTTTDATTTTNWPDNQDASVSVSERQVQALSIIPLRLGLLISVILGSMYVYSSDEATSSQAYFHVSLGLYVLASLMELSIEPLYIMIHRSNPPKLNVRVQAEGGMAITRSIITVGSLVLLGEKRALLGFALGQVGGAAWLVLRYLKEFGWSVNDLFWSENPTGKEENRYNPQTLSLAIANTGQSLIKHLLTEADRIAVARICPLDGQGGYAVAMNYGSLIARIIFQPLEESLLLHYSSSLSQSSSSKSTSSNVVGLYTLTVRLSVYLTSIILSFVPPLYPAISPILLPRQYQNTTAPAILYLYLISYIPLMSLNGLTESFVTSSATPQQIRKQVRWMIASSGVFAITLLLLTNLDSIVLAPSLKEAFEPKWQGQGWIKIDPTREEALILSSCMAMIVRIIFSFRHAKTYFGSTLKIRRTLPDPKVVIWSGLVTFGLHALARTGRWAGGWKGWIELMGTGGVLGLTTLAFIYLAERNTFADFRRSKGDKAE</sequence>
<keyword evidence="13" id="KW-1185">Reference proteome</keyword>
<evidence type="ECO:0000313" key="12">
    <source>
        <dbReference type="EMBL" id="WWC61191.1"/>
    </source>
</evidence>
<dbReference type="GeneID" id="28967488"/>
<dbReference type="KEGG" id="kdj:28967488"/>
<organism evidence="12 13">
    <name type="scientific">Kwoniella dejecticola CBS 10117</name>
    <dbReference type="NCBI Taxonomy" id="1296121"/>
    <lineage>
        <taxon>Eukaryota</taxon>
        <taxon>Fungi</taxon>
        <taxon>Dikarya</taxon>
        <taxon>Basidiomycota</taxon>
        <taxon>Agaricomycotina</taxon>
        <taxon>Tremellomycetes</taxon>
        <taxon>Tremellales</taxon>
        <taxon>Cryptococcaceae</taxon>
        <taxon>Kwoniella</taxon>
    </lineage>
</organism>
<comment type="caution">
    <text evidence="10">Lacks conserved residue(s) required for the propagation of feature annotation.</text>
</comment>
<keyword evidence="6 10" id="KW-1133">Transmembrane helix</keyword>
<dbReference type="Proteomes" id="UP000078595">
    <property type="component" value="Chromosome 4"/>
</dbReference>
<evidence type="ECO:0000256" key="8">
    <source>
        <dbReference type="ARBA" id="ARBA00044793"/>
    </source>
</evidence>
<keyword evidence="5 10" id="KW-0256">Endoplasmic reticulum</keyword>
<comment type="similarity">
    <text evidence="3 10">Belongs to the RFT1 family.</text>
</comment>
<evidence type="ECO:0000256" key="6">
    <source>
        <dbReference type="ARBA" id="ARBA00022989"/>
    </source>
</evidence>
<evidence type="ECO:0000313" key="13">
    <source>
        <dbReference type="Proteomes" id="UP000078595"/>
    </source>
</evidence>
<feature type="compositionally biased region" description="Low complexity" evidence="11">
    <location>
        <begin position="1"/>
        <end position="17"/>
    </location>
</feature>
<evidence type="ECO:0000256" key="11">
    <source>
        <dbReference type="SAM" id="MobiDB-lite"/>
    </source>
</evidence>
<dbReference type="GO" id="GO:0006488">
    <property type="term" value="P:dolichol-linked oligosaccharide biosynthetic process"/>
    <property type="evidence" value="ECO:0007669"/>
    <property type="project" value="InterPro"/>
</dbReference>
<reference evidence="12" key="1">
    <citation type="submission" date="2013-07" db="EMBL/GenBank/DDBJ databases">
        <authorList>
            <consortium name="The Broad Institute Genome Sequencing Platform"/>
            <person name="Cuomo C."/>
            <person name="Litvintseva A."/>
            <person name="Chen Y."/>
            <person name="Heitman J."/>
            <person name="Sun S."/>
            <person name="Springer D."/>
            <person name="Dromer F."/>
            <person name="Young S.K."/>
            <person name="Zeng Q."/>
            <person name="Gargeya S."/>
            <person name="Fitzgerald M."/>
            <person name="Abouelleil A."/>
            <person name="Alvarado L."/>
            <person name="Berlin A.M."/>
            <person name="Chapman S.B."/>
            <person name="Dewar J."/>
            <person name="Goldberg J."/>
            <person name="Griggs A."/>
            <person name="Gujja S."/>
            <person name="Hansen M."/>
            <person name="Howarth C."/>
            <person name="Imamovic A."/>
            <person name="Larimer J."/>
            <person name="McCowan C."/>
            <person name="Murphy C."/>
            <person name="Pearson M."/>
            <person name="Priest M."/>
            <person name="Roberts A."/>
            <person name="Saif S."/>
            <person name="Shea T."/>
            <person name="Sykes S."/>
            <person name="Wortman J."/>
            <person name="Nusbaum C."/>
            <person name="Birren B."/>
        </authorList>
    </citation>
    <scope>NUCLEOTIDE SEQUENCE</scope>
    <source>
        <strain evidence="12">CBS 10117</strain>
    </source>
</reference>
<evidence type="ECO:0000256" key="3">
    <source>
        <dbReference type="ARBA" id="ARBA00010288"/>
    </source>
</evidence>
<proteinExistence type="inferred from homology"/>
<dbReference type="AlphaFoldDB" id="A0AAJ8MGB6"/>
<evidence type="ECO:0000256" key="9">
    <source>
        <dbReference type="ARBA" id="ARBA00045912"/>
    </source>
</evidence>
<dbReference type="GO" id="GO:0034203">
    <property type="term" value="P:glycolipid translocation"/>
    <property type="evidence" value="ECO:0007669"/>
    <property type="project" value="TreeGrafter"/>
</dbReference>
<gene>
    <name evidence="12" type="ORF">I303_103771</name>
</gene>
<keyword evidence="10" id="KW-0813">Transport</keyword>
<evidence type="ECO:0000256" key="1">
    <source>
        <dbReference type="ARBA" id="ARBA00004477"/>
    </source>
</evidence>
<feature type="transmembrane region" description="Helical" evidence="10">
    <location>
        <begin position="440"/>
        <end position="460"/>
    </location>
</feature>
<feature type="transmembrane region" description="Helical" evidence="10">
    <location>
        <begin position="531"/>
        <end position="552"/>
    </location>
</feature>
<evidence type="ECO:0000256" key="10">
    <source>
        <dbReference type="RuleBase" id="RU365067"/>
    </source>
</evidence>
<keyword evidence="4 10" id="KW-0812">Transmembrane</keyword>